<dbReference type="GO" id="GO:0006265">
    <property type="term" value="P:DNA topological change"/>
    <property type="evidence" value="ECO:0007669"/>
    <property type="project" value="InterPro"/>
</dbReference>
<reference evidence="9 10" key="1">
    <citation type="submission" date="2020-02" db="EMBL/GenBank/DDBJ databases">
        <title>Genome sequence of Roseobacter ponti.</title>
        <authorList>
            <person name="Hollensteiner J."/>
            <person name="Schneider D."/>
            <person name="Poehlein A."/>
            <person name="Daniel R."/>
        </authorList>
    </citation>
    <scope>NUCLEOTIDE SEQUENCE [LARGE SCALE GENOMIC DNA]</scope>
    <source>
        <strain evidence="9 10">DSM 106830</strain>
    </source>
</reference>
<dbReference type="InterPro" id="IPR035447">
    <property type="entry name" value="DNA_topo_I_N_sf"/>
</dbReference>
<dbReference type="EC" id="5.6.2.1" evidence="3"/>
<dbReference type="Pfam" id="PF21338">
    <property type="entry name" value="Top1B_N_bact"/>
    <property type="match status" value="1"/>
</dbReference>
<dbReference type="InterPro" id="IPR013500">
    <property type="entry name" value="TopoI_cat_euk"/>
</dbReference>
<evidence type="ECO:0000256" key="1">
    <source>
        <dbReference type="ARBA" id="ARBA00000213"/>
    </source>
</evidence>
<accession>A0A858SY52</accession>
<sequence length="329" mass="36790">MKIPASLTYSPDTGPGIRRRRYGRGFGYVAPDGSAISDKAERARLNALGIPPAWEDVWISPEPDGHLQATGRDARGRKQYRYHPDWTAWRDRAKYDRLADFGEMLPRIRRRILSDLKEDTGDRVCAVASVLALIDRLSMRVGHPAYSRENNSFGATTLRRRHLELDGDTMILRYRAKGGKKVVRRVRDSTLNRTLTRHGDLPGPALVSWLSDEGEAHRVTSDEVNATIAEITGDSRMTARTFRTWNGSAAALEAALSLEKPTIRAMSDAAAERLHNTHTIARNSYIHPDVIALTDAASDLRERLAHEAPEKTGLRRAEEQLLHLLGGTF</sequence>
<organism evidence="9 10">
    <name type="scientific">Roseobacter ponti</name>
    <dbReference type="NCBI Taxonomy" id="1891787"/>
    <lineage>
        <taxon>Bacteria</taxon>
        <taxon>Pseudomonadati</taxon>
        <taxon>Pseudomonadota</taxon>
        <taxon>Alphaproteobacteria</taxon>
        <taxon>Rhodobacterales</taxon>
        <taxon>Roseobacteraceae</taxon>
        <taxon>Roseobacter</taxon>
    </lineage>
</organism>
<dbReference type="Gene3D" id="3.90.15.10">
    <property type="entry name" value="Topoisomerase I, Chain A, domain 3"/>
    <property type="match status" value="1"/>
</dbReference>
<dbReference type="SUPFAM" id="SSF55869">
    <property type="entry name" value="DNA topoisomerase I domain"/>
    <property type="match status" value="1"/>
</dbReference>
<dbReference type="InterPro" id="IPR049331">
    <property type="entry name" value="Top1B_N_bact"/>
</dbReference>
<dbReference type="PROSITE" id="PS52038">
    <property type="entry name" value="TOPO_IB_2"/>
    <property type="match status" value="1"/>
</dbReference>
<dbReference type="SUPFAM" id="SSF56349">
    <property type="entry name" value="DNA breaking-rejoining enzymes"/>
    <property type="match status" value="1"/>
</dbReference>
<dbReference type="AlphaFoldDB" id="A0A858SY52"/>
<proteinExistence type="inferred from homology"/>
<dbReference type="Pfam" id="PF01028">
    <property type="entry name" value="Topoisom_I"/>
    <property type="match status" value="1"/>
</dbReference>
<dbReference type="Gene3D" id="3.30.66.10">
    <property type="entry name" value="DNA topoisomerase I domain"/>
    <property type="match status" value="1"/>
</dbReference>
<dbReference type="EMBL" id="CP048788">
    <property type="protein sequence ID" value="QJF52928.1"/>
    <property type="molecule type" value="Genomic_DNA"/>
</dbReference>
<gene>
    <name evidence="9" type="ORF">G3256_17990</name>
</gene>
<evidence type="ECO:0000256" key="6">
    <source>
        <dbReference type="ARBA" id="ARBA00023235"/>
    </source>
</evidence>
<evidence type="ECO:0000313" key="10">
    <source>
        <dbReference type="Proteomes" id="UP000503308"/>
    </source>
</evidence>
<keyword evidence="10" id="KW-1185">Reference proteome</keyword>
<keyword evidence="6 9" id="KW-0413">Isomerase</keyword>
<dbReference type="InterPro" id="IPR014711">
    <property type="entry name" value="TopoI_cat_a-hlx-sub_euk"/>
</dbReference>
<dbReference type="Proteomes" id="UP000503308">
    <property type="component" value="Chromosome"/>
</dbReference>
<comment type="catalytic activity">
    <reaction evidence="1">
        <text>ATP-independent breakage of single-stranded DNA, followed by passage and rejoining.</text>
        <dbReference type="EC" id="5.6.2.1"/>
    </reaction>
</comment>
<name>A0A858SY52_9RHOB</name>
<feature type="domain" description="DNA topoisomerase IB N-terminal" evidence="8">
    <location>
        <begin position="25"/>
        <end position="73"/>
    </location>
</feature>
<evidence type="ECO:0000259" key="7">
    <source>
        <dbReference type="Pfam" id="PF01028"/>
    </source>
</evidence>
<dbReference type="RefSeq" id="WP_169642145.1">
    <property type="nucleotide sequence ID" value="NZ_CP048788.1"/>
</dbReference>
<dbReference type="InterPro" id="IPR011010">
    <property type="entry name" value="DNA_brk_join_enz"/>
</dbReference>
<evidence type="ECO:0000256" key="3">
    <source>
        <dbReference type="ARBA" id="ARBA00012891"/>
    </source>
</evidence>
<feature type="domain" description="DNA topoisomerase I catalytic core eukaryotic-type" evidence="7">
    <location>
        <begin position="89"/>
        <end position="257"/>
    </location>
</feature>
<dbReference type="Gene3D" id="1.10.132.120">
    <property type="match status" value="1"/>
</dbReference>
<evidence type="ECO:0000256" key="2">
    <source>
        <dbReference type="ARBA" id="ARBA00006645"/>
    </source>
</evidence>
<dbReference type="PRINTS" id="PR00416">
    <property type="entry name" value="EUTPISMRASEI"/>
</dbReference>
<dbReference type="InterPro" id="IPR001631">
    <property type="entry name" value="TopoI"/>
</dbReference>
<dbReference type="GO" id="GO:0003917">
    <property type="term" value="F:DNA topoisomerase type I (single strand cut, ATP-independent) activity"/>
    <property type="evidence" value="ECO:0007669"/>
    <property type="project" value="UniProtKB-EC"/>
</dbReference>
<evidence type="ECO:0000259" key="8">
    <source>
        <dbReference type="Pfam" id="PF21338"/>
    </source>
</evidence>
<dbReference type="KEGG" id="rpon:G3256_17990"/>
<evidence type="ECO:0000256" key="4">
    <source>
        <dbReference type="ARBA" id="ARBA00023029"/>
    </source>
</evidence>
<evidence type="ECO:0000256" key="5">
    <source>
        <dbReference type="ARBA" id="ARBA00023125"/>
    </source>
</evidence>
<dbReference type="GO" id="GO:0003677">
    <property type="term" value="F:DNA binding"/>
    <property type="evidence" value="ECO:0007669"/>
    <property type="project" value="UniProtKB-KW"/>
</dbReference>
<evidence type="ECO:0000313" key="9">
    <source>
        <dbReference type="EMBL" id="QJF52928.1"/>
    </source>
</evidence>
<keyword evidence="5" id="KW-0238">DNA-binding</keyword>
<protein>
    <recommendedName>
        <fullName evidence="3">DNA topoisomerase</fullName>
        <ecNumber evidence="3">5.6.2.1</ecNumber>
    </recommendedName>
</protein>
<comment type="similarity">
    <text evidence="2">Belongs to the type IB topoisomerase family.</text>
</comment>
<keyword evidence="4" id="KW-0799">Topoisomerase</keyword>